<accession>A0A9E2NLG9</accession>
<dbReference type="AlphaFoldDB" id="A0A9E2NLG9"/>
<sequence length="344" mass="39043">MSSLLCSIFLLIAGFIRPFNKGSSATTTLKGPVLIDRLQDKPFHLQLIYGDISLTDIKVYDVSPSQFLINDVPYTSFTEGFIPSEKNNRLLEAVNQFRSLHHLNTISYYYDYTETAHYDFLSLSDGLDTLYIINKNTGEVQTPHFDVPYASEKQYVYHIKEGTDAIYILTAKSNSYDAYLYRLDKETLSITDSKKILPSSLAIKRHHYALSANGTAFFINEDSLLVETLTKSYRLPLPFTPTEVYFEDGQLYAFSLSDFFLSYAVLNNNLEIVNTGNLNLPNNHVSLVDALLNGTTLYTITYDTNHPLYRNYLTLYNLSTGEMIYCLALKTSDQLALLDANLIT</sequence>
<gene>
    <name evidence="1" type="ORF">H9872_06740</name>
</gene>
<dbReference type="SUPFAM" id="SSF50969">
    <property type="entry name" value="YVTN repeat-like/Quinoprotein amine dehydrogenase"/>
    <property type="match status" value="1"/>
</dbReference>
<reference evidence="1" key="2">
    <citation type="submission" date="2021-04" db="EMBL/GenBank/DDBJ databases">
        <authorList>
            <person name="Gilroy R."/>
        </authorList>
    </citation>
    <scope>NUCLEOTIDE SEQUENCE</scope>
    <source>
        <strain evidence="1">B5-657</strain>
    </source>
</reference>
<dbReference type="Proteomes" id="UP000824229">
    <property type="component" value="Unassembled WGS sequence"/>
</dbReference>
<dbReference type="InterPro" id="IPR011044">
    <property type="entry name" value="Quino_amine_DH_bsu"/>
</dbReference>
<protein>
    <submittedName>
        <fullName evidence="1">Uncharacterized protein</fullName>
    </submittedName>
</protein>
<proteinExistence type="predicted"/>
<reference evidence="1" key="1">
    <citation type="journal article" date="2021" name="PeerJ">
        <title>Extensive microbial diversity within the chicken gut microbiome revealed by metagenomics and culture.</title>
        <authorList>
            <person name="Gilroy R."/>
            <person name="Ravi A."/>
            <person name="Getino M."/>
            <person name="Pursley I."/>
            <person name="Horton D.L."/>
            <person name="Alikhan N.F."/>
            <person name="Baker D."/>
            <person name="Gharbi K."/>
            <person name="Hall N."/>
            <person name="Watson M."/>
            <person name="Adriaenssens E.M."/>
            <person name="Foster-Nyarko E."/>
            <person name="Jarju S."/>
            <person name="Secka A."/>
            <person name="Antonio M."/>
            <person name="Oren A."/>
            <person name="Chaudhuri R.R."/>
            <person name="La Ragione R."/>
            <person name="Hildebrand F."/>
            <person name="Pallen M.J."/>
        </authorList>
    </citation>
    <scope>NUCLEOTIDE SEQUENCE</scope>
    <source>
        <strain evidence="1">B5-657</strain>
    </source>
</reference>
<evidence type="ECO:0000313" key="1">
    <source>
        <dbReference type="EMBL" id="MBU3804436.1"/>
    </source>
</evidence>
<name>A0A9E2NLG9_9FIRM</name>
<comment type="caution">
    <text evidence="1">The sequence shown here is derived from an EMBL/GenBank/DDBJ whole genome shotgun (WGS) entry which is preliminary data.</text>
</comment>
<dbReference type="EMBL" id="JAHLFQ010000150">
    <property type="protein sequence ID" value="MBU3804436.1"/>
    <property type="molecule type" value="Genomic_DNA"/>
</dbReference>
<organism evidence="1 2">
    <name type="scientific">Candidatus Cellulosilyticum pullistercoris</name>
    <dbReference type="NCBI Taxonomy" id="2838521"/>
    <lineage>
        <taxon>Bacteria</taxon>
        <taxon>Bacillati</taxon>
        <taxon>Bacillota</taxon>
        <taxon>Clostridia</taxon>
        <taxon>Lachnospirales</taxon>
        <taxon>Cellulosilyticaceae</taxon>
        <taxon>Cellulosilyticum</taxon>
    </lineage>
</organism>
<evidence type="ECO:0000313" key="2">
    <source>
        <dbReference type="Proteomes" id="UP000824229"/>
    </source>
</evidence>